<organism evidence="3 4">
    <name type="scientific">Saccoglossus kowalevskii</name>
    <name type="common">Acorn worm</name>
    <dbReference type="NCBI Taxonomy" id="10224"/>
    <lineage>
        <taxon>Eukaryota</taxon>
        <taxon>Metazoa</taxon>
        <taxon>Hemichordata</taxon>
        <taxon>Enteropneusta</taxon>
        <taxon>Harrimaniidae</taxon>
        <taxon>Saccoglossus</taxon>
    </lineage>
</organism>
<evidence type="ECO:0000256" key="1">
    <source>
        <dbReference type="SAM" id="MobiDB-lite"/>
    </source>
</evidence>
<sequence>LPDESPIVVVGWRGKQSVRCFVSKGDRHHILRMCGVNITSKKQPQMKREPAKMPADKSDKSDADELMEEDVKSNDEKEDDIGNEDSGVKDEEIIIEKDDESEEKIVEKKDESVASEGHSSEIVESIDDTKEDNDEMKIDETPKSVSDGNGKKEV</sequence>
<feature type="compositionally biased region" description="Basic and acidic residues" evidence="1">
    <location>
        <begin position="103"/>
        <end position="112"/>
    </location>
</feature>
<dbReference type="RefSeq" id="XP_006824562.1">
    <property type="nucleotide sequence ID" value="XM_006824499.1"/>
</dbReference>
<accession>A0ABM0MX21</accession>
<dbReference type="InterPro" id="IPR057286">
    <property type="entry name" value="PUA_NSUN2"/>
</dbReference>
<feature type="compositionally biased region" description="Basic and acidic residues" evidence="1">
    <location>
        <begin position="46"/>
        <end position="75"/>
    </location>
</feature>
<dbReference type="GeneID" id="102810086"/>
<keyword evidence="3" id="KW-1185">Reference proteome</keyword>
<feature type="domain" description="RNA cytosine-C(5)-methyltransferase NSUN2-like PUA" evidence="2">
    <location>
        <begin position="4"/>
        <end position="35"/>
    </location>
</feature>
<dbReference type="Proteomes" id="UP000694865">
    <property type="component" value="Unplaced"/>
</dbReference>
<gene>
    <name evidence="4" type="primary">LOC102810086</name>
</gene>
<evidence type="ECO:0000259" key="2">
    <source>
        <dbReference type="Pfam" id="PF25378"/>
    </source>
</evidence>
<evidence type="ECO:0000313" key="4">
    <source>
        <dbReference type="RefSeq" id="XP_006824562.1"/>
    </source>
</evidence>
<protein>
    <submittedName>
        <fullName evidence="4">tRNA (Cytosine(34)-C(5))-methyltransferase-like</fullName>
    </submittedName>
</protein>
<name>A0ABM0MX21_SACKO</name>
<feature type="non-terminal residue" evidence="4">
    <location>
        <position position="1"/>
    </location>
</feature>
<evidence type="ECO:0000313" key="3">
    <source>
        <dbReference type="Proteomes" id="UP000694865"/>
    </source>
</evidence>
<feature type="compositionally biased region" description="Basic and acidic residues" evidence="1">
    <location>
        <begin position="86"/>
        <end position="96"/>
    </location>
</feature>
<dbReference type="Pfam" id="PF25378">
    <property type="entry name" value="PUA_NSUN2"/>
    <property type="match status" value="1"/>
</dbReference>
<feature type="region of interest" description="Disordered" evidence="1">
    <location>
        <begin position="39"/>
        <end position="154"/>
    </location>
</feature>
<proteinExistence type="predicted"/>
<reference evidence="4" key="1">
    <citation type="submission" date="2025-08" db="UniProtKB">
        <authorList>
            <consortium name="RefSeq"/>
        </authorList>
    </citation>
    <scope>IDENTIFICATION</scope>
    <source>
        <tissue evidence="4">Testes</tissue>
    </source>
</reference>
<feature type="compositionally biased region" description="Acidic residues" evidence="1">
    <location>
        <begin position="124"/>
        <end position="134"/>
    </location>
</feature>